<evidence type="ECO:0000256" key="2">
    <source>
        <dbReference type="ARBA" id="ARBA00007495"/>
    </source>
</evidence>
<dbReference type="PANTHER" id="PTHR31490:SF88">
    <property type="entry name" value="BETA-XYLANASE"/>
    <property type="match status" value="1"/>
</dbReference>
<dbReference type="EMBL" id="CP042434">
    <property type="protein sequence ID" value="QEC74376.1"/>
    <property type="molecule type" value="Genomic_DNA"/>
</dbReference>
<evidence type="ECO:0000256" key="9">
    <source>
        <dbReference type="ARBA" id="ARBA00023295"/>
    </source>
</evidence>
<evidence type="ECO:0000259" key="11">
    <source>
        <dbReference type="PROSITE" id="PS51760"/>
    </source>
</evidence>
<proteinExistence type="inferred from homology"/>
<dbReference type="EC" id="3.2.1.8" evidence="3"/>
<comment type="similarity">
    <text evidence="2">Belongs to the glycosyl hydrolase 10 (cellulase F) family.</text>
</comment>
<sequence>MVALTATLLLSACSKYKPLLFEVAKPDEVAAQEDINSYPALKSYIDSTKYSDFHLGVGVSLGDYIKKGVFYRMVNRNFQQIVLGYAMKHGAVVQADGSLNLDNVNTLIQTAKEAGMSLYGHTLCWHANQNATYLKSLIAPQIVESNSNLFDLSGLKAGDLNGWNVSGAASSGIEATGGMAGGGAIKLVSASSAVNAWDMSLHTPVIPIEQGHQYVVSFYIKSDKPGKGRISFSEDLNNQYPWTDWMGTGSETEAFETNSGWQQVKIIVRDFKTTASSFNLNMDLGYIGDVSYMIDINSLLVEDKDVSSGLEANLFENGDFEAENINGWSGWGNNSVRSLSGPSEGYNGGAALEMTNPSVVNSWEAQTAYDFSTPFQNGSTYKLSFYIKGSTAGVINASFQETKNYASDNFPDFNITTDWTKVEIEATVSAADRTRFLFSYGNYAGTIYIDNIALQRENPDLGTKTIEKTAEEKKDIISGALTDWVSKMVTNCKDYVHAWDVVNEPMDDGNPYNLKTGVGKSQSEDEFYWQDYIGKDYAVLAFNLARKYGNATDKLFINDYGLEANTEKCKGLIAFVDYIESKGAKVDGIGTQMHIDIHADSAKIVQMFQLLAATGKLIKISELDIGLGENTQTADATKEQYLKQAEMYKFVIDQYFKNVPAAQRYGITFWSSLDSPANSSWRPGEPIGLWTESYVRKLAYEYAAKAIEENMGH</sequence>
<dbReference type="SUPFAM" id="SSF51445">
    <property type="entry name" value="(Trans)glycosidases"/>
    <property type="match status" value="1"/>
</dbReference>
<evidence type="ECO:0000313" key="12">
    <source>
        <dbReference type="EMBL" id="QEC74376.1"/>
    </source>
</evidence>
<keyword evidence="8" id="KW-0119">Carbohydrate metabolism</keyword>
<keyword evidence="10" id="KW-0624">Polysaccharide degradation</keyword>
<keyword evidence="13" id="KW-1185">Reference proteome</keyword>
<evidence type="ECO:0000256" key="5">
    <source>
        <dbReference type="ARBA" id="ARBA00022729"/>
    </source>
</evidence>
<dbReference type="GO" id="GO:0045493">
    <property type="term" value="P:xylan catabolic process"/>
    <property type="evidence" value="ECO:0007669"/>
    <property type="project" value="UniProtKB-KW"/>
</dbReference>
<keyword evidence="4 12" id="KW-0858">Xylan degradation</keyword>
<dbReference type="GO" id="GO:0031176">
    <property type="term" value="F:endo-1,4-beta-xylanase activity"/>
    <property type="evidence" value="ECO:0007669"/>
    <property type="project" value="UniProtKB-EC"/>
</dbReference>
<dbReference type="PROSITE" id="PS51760">
    <property type="entry name" value="GH10_2"/>
    <property type="match status" value="1"/>
</dbReference>
<evidence type="ECO:0000256" key="10">
    <source>
        <dbReference type="ARBA" id="ARBA00023326"/>
    </source>
</evidence>
<reference evidence="12 13" key="1">
    <citation type="journal article" date="2017" name="Int. J. Syst. Evol. Microbiol.">
        <title>Arachidicoccus ginsenosidivorans sp. nov., with ginsenoside-converting activity isolated from ginseng cultivating soil.</title>
        <authorList>
            <person name="Siddiqi M.Z."/>
            <person name="Aslam Z."/>
            <person name="Im W.T."/>
        </authorList>
    </citation>
    <scope>NUCLEOTIDE SEQUENCE [LARGE SCALE GENOMIC DNA]</scope>
    <source>
        <strain evidence="12 13">Gsoil 809</strain>
    </source>
</reference>
<dbReference type="AlphaFoldDB" id="A0A5B8VUC0"/>
<protein>
    <recommendedName>
        <fullName evidence="3">endo-1,4-beta-xylanase</fullName>
        <ecNumber evidence="3">3.2.1.8</ecNumber>
    </recommendedName>
</protein>
<dbReference type="SMART" id="SM00633">
    <property type="entry name" value="Glyco_10"/>
    <property type="match status" value="1"/>
</dbReference>
<dbReference type="Pfam" id="PF00331">
    <property type="entry name" value="Glyco_hydro_10"/>
    <property type="match status" value="2"/>
</dbReference>
<dbReference type="PANTHER" id="PTHR31490">
    <property type="entry name" value="GLYCOSYL HYDROLASE"/>
    <property type="match status" value="1"/>
</dbReference>
<dbReference type="OrthoDB" id="1032269at2"/>
<keyword evidence="6" id="KW-0677">Repeat</keyword>
<evidence type="ECO:0000256" key="7">
    <source>
        <dbReference type="ARBA" id="ARBA00022801"/>
    </source>
</evidence>
<evidence type="ECO:0000256" key="8">
    <source>
        <dbReference type="ARBA" id="ARBA00023277"/>
    </source>
</evidence>
<evidence type="ECO:0000256" key="3">
    <source>
        <dbReference type="ARBA" id="ARBA00012590"/>
    </source>
</evidence>
<dbReference type="InterPro" id="IPR017853">
    <property type="entry name" value="GH"/>
</dbReference>
<accession>A0A5B8VUC0</accession>
<feature type="domain" description="GH10" evidence="11">
    <location>
        <begin position="430"/>
        <end position="706"/>
    </location>
</feature>
<dbReference type="InterPro" id="IPR003305">
    <property type="entry name" value="CenC_carb-bd"/>
</dbReference>
<dbReference type="SUPFAM" id="SSF49785">
    <property type="entry name" value="Galactose-binding domain-like"/>
    <property type="match status" value="2"/>
</dbReference>
<evidence type="ECO:0000313" key="13">
    <source>
        <dbReference type="Proteomes" id="UP000321291"/>
    </source>
</evidence>
<comment type="catalytic activity">
    <reaction evidence="1">
        <text>Endohydrolysis of (1-&gt;4)-beta-D-xylosidic linkages in xylans.</text>
        <dbReference type="EC" id="3.2.1.8"/>
    </reaction>
</comment>
<dbReference type="InterPro" id="IPR001000">
    <property type="entry name" value="GH10_dom"/>
</dbReference>
<evidence type="ECO:0000256" key="6">
    <source>
        <dbReference type="ARBA" id="ARBA00022737"/>
    </source>
</evidence>
<dbReference type="InterPro" id="IPR044846">
    <property type="entry name" value="GH10"/>
</dbReference>
<dbReference type="Proteomes" id="UP000321291">
    <property type="component" value="Chromosome"/>
</dbReference>
<gene>
    <name evidence="12" type="ORF">FSB73_20480</name>
</gene>
<evidence type="ECO:0000256" key="1">
    <source>
        <dbReference type="ARBA" id="ARBA00000681"/>
    </source>
</evidence>
<name>A0A5B8VUC0_9BACT</name>
<keyword evidence="5" id="KW-0732">Signal</keyword>
<dbReference type="InterPro" id="IPR008979">
    <property type="entry name" value="Galactose-bd-like_sf"/>
</dbReference>
<dbReference type="Gene3D" id="3.20.20.80">
    <property type="entry name" value="Glycosidases"/>
    <property type="match status" value="2"/>
</dbReference>
<dbReference type="Pfam" id="PF02018">
    <property type="entry name" value="CBM_4_9"/>
    <property type="match status" value="2"/>
</dbReference>
<evidence type="ECO:0000256" key="4">
    <source>
        <dbReference type="ARBA" id="ARBA00022651"/>
    </source>
</evidence>
<dbReference type="Gene3D" id="2.60.120.260">
    <property type="entry name" value="Galactose-binding domain-like"/>
    <property type="match status" value="2"/>
</dbReference>
<keyword evidence="7 12" id="KW-0378">Hydrolase</keyword>
<keyword evidence="9 12" id="KW-0326">Glycosidase</keyword>
<dbReference type="KEGG" id="agi:FSB73_20480"/>
<organism evidence="12 13">
    <name type="scientific">Arachidicoccus ginsenosidivorans</name>
    <dbReference type="NCBI Taxonomy" id="496057"/>
    <lineage>
        <taxon>Bacteria</taxon>
        <taxon>Pseudomonadati</taxon>
        <taxon>Bacteroidota</taxon>
        <taxon>Chitinophagia</taxon>
        <taxon>Chitinophagales</taxon>
        <taxon>Chitinophagaceae</taxon>
        <taxon>Arachidicoccus</taxon>
    </lineage>
</organism>